<reference evidence="3 4" key="1">
    <citation type="submission" date="2016-09" db="EMBL/GenBank/DDBJ databases">
        <title>Extensive genetic diversity and differential bi-allelic expression allows diatom success in the polar Southern Ocean.</title>
        <authorList>
            <consortium name="DOE Joint Genome Institute"/>
            <person name="Mock T."/>
            <person name="Otillar R.P."/>
            <person name="Strauss J."/>
            <person name="Dupont C."/>
            <person name="Frickenhaus S."/>
            <person name="Maumus F."/>
            <person name="Mcmullan M."/>
            <person name="Sanges R."/>
            <person name="Schmutz J."/>
            <person name="Toseland A."/>
            <person name="Valas R."/>
            <person name="Veluchamy A."/>
            <person name="Ward B.J."/>
            <person name="Allen A."/>
            <person name="Barry K."/>
            <person name="Falciatore A."/>
            <person name="Ferrante M."/>
            <person name="Fortunato A.E."/>
            <person name="Gloeckner G."/>
            <person name="Gruber A."/>
            <person name="Hipkin R."/>
            <person name="Janech M."/>
            <person name="Kroth P."/>
            <person name="Leese F."/>
            <person name="Lindquist E."/>
            <person name="Lyon B.R."/>
            <person name="Martin J."/>
            <person name="Mayer C."/>
            <person name="Parker M."/>
            <person name="Quesneville H."/>
            <person name="Raymond J."/>
            <person name="Uhlig C."/>
            <person name="Valentin K.U."/>
            <person name="Worden A.Z."/>
            <person name="Armbrust E.V."/>
            <person name="Bowler C."/>
            <person name="Green B."/>
            <person name="Moulton V."/>
            <person name="Van Oosterhout C."/>
            <person name="Grigoriev I."/>
        </authorList>
    </citation>
    <scope>NUCLEOTIDE SEQUENCE [LARGE SCALE GENOMIC DNA]</scope>
    <source>
        <strain evidence="3 4">CCMP1102</strain>
    </source>
</reference>
<protein>
    <recommendedName>
        <fullName evidence="2">DUF6824 domain-containing protein</fullName>
    </recommendedName>
</protein>
<dbReference type="Proteomes" id="UP000095751">
    <property type="component" value="Unassembled WGS sequence"/>
</dbReference>
<evidence type="ECO:0000313" key="4">
    <source>
        <dbReference type="Proteomes" id="UP000095751"/>
    </source>
</evidence>
<dbReference type="EMBL" id="KV784359">
    <property type="protein sequence ID" value="OEU15941.1"/>
    <property type="molecule type" value="Genomic_DNA"/>
</dbReference>
<dbReference type="Pfam" id="PF20710">
    <property type="entry name" value="DUF6824"/>
    <property type="match status" value="2"/>
</dbReference>
<feature type="region of interest" description="Disordered" evidence="1">
    <location>
        <begin position="495"/>
        <end position="520"/>
    </location>
</feature>
<accession>A0A1E7FCR3</accession>
<sequence length="520" mass="58735">MLKVAHSMSEEETNAFKEVLSANQKLFQTWPGSTRLKHISLSIVATFRDRKGRFLKKHQNLPGNAPLRIGSSDENSCNDDGRGHEAIWYDISDSKAIEWTSELLNRTYEKNEMIKSQPPVAAASITDKIVPKLVDVLWSRGLSQHPGNLTYRKMVLASMQDQSVLNWNETKLNAVSKSIVTTIKVEYNGRFLQNINLQQQDDDDDSAPQSDSSMIWCEISTDKALEKTLCALREAREELLRHVAVKEQEQNNVARLPDAVENPGETDVVFGAGPGTEALKHPGNQVYRSLVHCNTGRYRSCESEEKKRRICRSVVAAIKGQDGRFLKLNRATGLWQVIPDSKTIELTSAILERVDKNTTTKNIVGNPRLQHKQQGTKSKPIDIIDVDEDNTEITPLAIKPPTVKNPIKRDTTQMSNNRKKFCTNTMVQELYKLQEEKAPGINVTANEYIAIEKVTKKKFGLGDNVYVSKKLVQNMASEMRRAARRVEVINREEKEEVVEVEEVEEDNDDAESDSDDSLVF</sequence>
<name>A0A1E7FCR3_9STRA</name>
<dbReference type="InterPro" id="IPR049227">
    <property type="entry name" value="DUF6824"/>
</dbReference>
<dbReference type="OrthoDB" id="10642422at2759"/>
<evidence type="ECO:0000313" key="3">
    <source>
        <dbReference type="EMBL" id="OEU15941.1"/>
    </source>
</evidence>
<dbReference type="InParanoid" id="A0A1E7FCR3"/>
<evidence type="ECO:0000259" key="2">
    <source>
        <dbReference type="Pfam" id="PF20710"/>
    </source>
</evidence>
<evidence type="ECO:0000256" key="1">
    <source>
        <dbReference type="SAM" id="MobiDB-lite"/>
    </source>
</evidence>
<feature type="domain" description="DUF6824" evidence="2">
    <location>
        <begin position="267"/>
        <end position="351"/>
    </location>
</feature>
<organism evidence="3 4">
    <name type="scientific">Fragilariopsis cylindrus CCMP1102</name>
    <dbReference type="NCBI Taxonomy" id="635003"/>
    <lineage>
        <taxon>Eukaryota</taxon>
        <taxon>Sar</taxon>
        <taxon>Stramenopiles</taxon>
        <taxon>Ochrophyta</taxon>
        <taxon>Bacillariophyta</taxon>
        <taxon>Bacillariophyceae</taxon>
        <taxon>Bacillariophycidae</taxon>
        <taxon>Bacillariales</taxon>
        <taxon>Bacillariaceae</taxon>
        <taxon>Fragilariopsis</taxon>
    </lineage>
</organism>
<gene>
    <name evidence="3" type="ORF">FRACYDRAFT_240637</name>
</gene>
<proteinExistence type="predicted"/>
<dbReference type="KEGG" id="fcy:FRACYDRAFT_240637"/>
<dbReference type="AlphaFoldDB" id="A0A1E7FCR3"/>
<keyword evidence="4" id="KW-1185">Reference proteome</keyword>
<feature type="domain" description="DUF6824" evidence="2">
    <location>
        <begin position="135"/>
        <end position="234"/>
    </location>
</feature>